<sequence length="160" mass="16646">MTIILGEVGGPVTVELPELRALKADGLVLGRSPGSDPVDGGGCGWATVEYLSRPYLVRLAFEFARHYPEAGPVVLWPLGVAVELTAVACAVGGLLVGVRPVGLVAPVVCAVRPPMRRSRLARCHDVRADLDGCAVSLVVWELVVPARGVCLSGAMRAVAA</sequence>
<accession>A0A937UNU9</accession>
<evidence type="ECO:0000313" key="1">
    <source>
        <dbReference type="EMBL" id="MBL7628382.1"/>
    </source>
</evidence>
<comment type="caution">
    <text evidence="1">The sequence shown here is derived from an EMBL/GenBank/DDBJ whole genome shotgun (WGS) entry which is preliminary data.</text>
</comment>
<dbReference type="RefSeq" id="WP_203000005.1">
    <property type="nucleotide sequence ID" value="NZ_JADWYU010000141.1"/>
</dbReference>
<dbReference type="EMBL" id="JAEACQ010000185">
    <property type="protein sequence ID" value="MBL7628382.1"/>
    <property type="molecule type" value="Genomic_DNA"/>
</dbReference>
<dbReference type="Proteomes" id="UP000604475">
    <property type="component" value="Unassembled WGS sequence"/>
</dbReference>
<proteinExistence type="predicted"/>
<reference evidence="1" key="1">
    <citation type="submission" date="2020-12" db="EMBL/GenBank/DDBJ databases">
        <title>Genomic characterization of non-nitrogen-fixing Frankia strains.</title>
        <authorList>
            <person name="Carlos-Shanley C."/>
            <person name="Guerra T."/>
            <person name="Hahn D."/>
        </authorList>
    </citation>
    <scope>NUCLEOTIDE SEQUENCE</scope>
    <source>
        <strain evidence="1">CN6</strain>
    </source>
</reference>
<dbReference type="AlphaFoldDB" id="A0A937UNU9"/>
<name>A0A937UNU9_9ACTN</name>
<evidence type="ECO:0000313" key="2">
    <source>
        <dbReference type="Proteomes" id="UP000604475"/>
    </source>
</evidence>
<organism evidence="1 2">
    <name type="scientific">Frankia nepalensis</name>
    <dbReference type="NCBI Taxonomy" id="1836974"/>
    <lineage>
        <taxon>Bacteria</taxon>
        <taxon>Bacillati</taxon>
        <taxon>Actinomycetota</taxon>
        <taxon>Actinomycetes</taxon>
        <taxon>Frankiales</taxon>
        <taxon>Frankiaceae</taxon>
        <taxon>Frankia</taxon>
    </lineage>
</organism>
<keyword evidence="2" id="KW-1185">Reference proteome</keyword>
<protein>
    <submittedName>
        <fullName evidence="1">Uncharacterized protein</fullName>
    </submittedName>
</protein>
<gene>
    <name evidence="1" type="ORF">I7412_14715</name>
</gene>